<dbReference type="GO" id="GO:0003677">
    <property type="term" value="F:DNA binding"/>
    <property type="evidence" value="ECO:0007669"/>
    <property type="project" value="InterPro"/>
</dbReference>
<keyword evidence="2" id="KW-1185">Reference proteome</keyword>
<dbReference type="InterPro" id="IPR011067">
    <property type="entry name" value="Plasmid_toxin/cell-grow_inhib"/>
</dbReference>
<dbReference type="RefSeq" id="WP_076836259.1">
    <property type="nucleotide sequence ID" value="NZ_CP019434.1"/>
</dbReference>
<dbReference type="EMBL" id="CP019434">
    <property type="protein sequence ID" value="APZ42605.1"/>
    <property type="molecule type" value="Genomic_DNA"/>
</dbReference>
<dbReference type="Pfam" id="PF02452">
    <property type="entry name" value="PemK_toxin"/>
    <property type="match status" value="1"/>
</dbReference>
<protein>
    <recommendedName>
        <fullName evidence="3">MazF family transcriptional regulator</fullName>
    </recommendedName>
</protein>
<gene>
    <name evidence="1" type="ORF">BW247_05415</name>
</gene>
<dbReference type="Gene3D" id="2.30.30.110">
    <property type="match status" value="1"/>
</dbReference>
<reference evidence="1 2" key="1">
    <citation type="submission" date="2017-01" db="EMBL/GenBank/DDBJ databases">
        <title>Draft sequence of Acidihalobacter ferrooxidans strain DSM 14175 (strain V8).</title>
        <authorList>
            <person name="Khaleque H.N."/>
            <person name="Ramsay J.P."/>
            <person name="Murphy R.J.T."/>
            <person name="Kaksonen A.H."/>
            <person name="Boxall N.J."/>
            <person name="Watkin E.L.J."/>
        </authorList>
    </citation>
    <scope>NUCLEOTIDE SEQUENCE [LARGE SCALE GENOMIC DNA]</scope>
    <source>
        <strain evidence="1 2">V8</strain>
    </source>
</reference>
<accession>A0A1P8UFJ3</accession>
<sequence length="112" mass="12314">MKEGDIVLAAFPYMESETKKFRPALVWKTTPVSASLIFISSQKLVAAYPTEVVLSKEESNLIGLSRTSKVDFGKRVTVHVVDVKKTLGHIARLPKKTLRRFALAADAAGLID</sequence>
<dbReference type="STRING" id="1765967.BW247_05415"/>
<dbReference type="SUPFAM" id="SSF50118">
    <property type="entry name" value="Cell growth inhibitor/plasmid maintenance toxic component"/>
    <property type="match status" value="1"/>
</dbReference>
<dbReference type="OrthoDB" id="9808744at2"/>
<evidence type="ECO:0008006" key="3">
    <source>
        <dbReference type="Google" id="ProtNLM"/>
    </source>
</evidence>
<evidence type="ECO:0000313" key="2">
    <source>
        <dbReference type="Proteomes" id="UP000243807"/>
    </source>
</evidence>
<evidence type="ECO:0000313" key="1">
    <source>
        <dbReference type="EMBL" id="APZ42605.1"/>
    </source>
</evidence>
<name>A0A1P8UFJ3_9GAMM</name>
<dbReference type="AlphaFoldDB" id="A0A1P8UFJ3"/>
<dbReference type="InterPro" id="IPR003477">
    <property type="entry name" value="PemK-like"/>
</dbReference>
<dbReference type="KEGG" id="afy:BW247_05415"/>
<proteinExistence type="predicted"/>
<organism evidence="1 2">
    <name type="scientific">Acidihalobacter ferrooxydans</name>
    <dbReference type="NCBI Taxonomy" id="1765967"/>
    <lineage>
        <taxon>Bacteria</taxon>
        <taxon>Pseudomonadati</taxon>
        <taxon>Pseudomonadota</taxon>
        <taxon>Gammaproteobacteria</taxon>
        <taxon>Chromatiales</taxon>
        <taxon>Ectothiorhodospiraceae</taxon>
        <taxon>Acidihalobacter</taxon>
    </lineage>
</organism>
<dbReference type="Proteomes" id="UP000243807">
    <property type="component" value="Chromosome"/>
</dbReference>